<dbReference type="RefSeq" id="WP_367640537.1">
    <property type="nucleotide sequence ID" value="NZ_JBFNQN010000016.1"/>
</dbReference>
<gene>
    <name evidence="1" type="ORF">AB1207_21160</name>
</gene>
<comment type="caution">
    <text evidence="1">The sequence shown here is derived from an EMBL/GenBank/DDBJ whole genome shotgun (WGS) entry which is preliminary data.</text>
</comment>
<evidence type="ECO:0008006" key="3">
    <source>
        <dbReference type="Google" id="ProtNLM"/>
    </source>
</evidence>
<reference evidence="1 2" key="1">
    <citation type="submission" date="2024-07" db="EMBL/GenBank/DDBJ databases">
        <authorList>
            <person name="Thanompreechachai J."/>
            <person name="Duangmal K."/>
        </authorList>
    </citation>
    <scope>NUCLEOTIDE SEQUENCE [LARGE SCALE GENOMIC DNA]</scope>
    <source>
        <strain evidence="1 2">KCTC 19886</strain>
    </source>
</reference>
<sequence length="145" mass="15363">MPIPHPTLRRPVRTPEELTTRWEIVAVLGRGLDDPPAPDQEASDLWIQLFDATGHAHGVLVVVEGVEPAPDDELTGNLAGVLAHLLTLEVDGEGAAAVALVPRAPRDVVVDDLAWAEALRTACRADGVPLLGVHLVSGVHARPLL</sequence>
<dbReference type="Proteomes" id="UP001555826">
    <property type="component" value="Unassembled WGS sequence"/>
</dbReference>
<proteinExistence type="predicted"/>
<keyword evidence="2" id="KW-1185">Reference proteome</keyword>
<name>A0ABV3PDJ5_9ACTN</name>
<evidence type="ECO:0000313" key="2">
    <source>
        <dbReference type="Proteomes" id="UP001555826"/>
    </source>
</evidence>
<accession>A0ABV3PDJ5</accession>
<evidence type="ECO:0000313" key="1">
    <source>
        <dbReference type="EMBL" id="MEW9267267.1"/>
    </source>
</evidence>
<dbReference type="EMBL" id="JBFNQN010000016">
    <property type="protein sequence ID" value="MEW9267267.1"/>
    <property type="molecule type" value="Genomic_DNA"/>
</dbReference>
<organism evidence="1 2">
    <name type="scientific">Kineococcus endophyticus</name>
    <dbReference type="NCBI Taxonomy" id="1181883"/>
    <lineage>
        <taxon>Bacteria</taxon>
        <taxon>Bacillati</taxon>
        <taxon>Actinomycetota</taxon>
        <taxon>Actinomycetes</taxon>
        <taxon>Kineosporiales</taxon>
        <taxon>Kineosporiaceae</taxon>
        <taxon>Kineococcus</taxon>
    </lineage>
</organism>
<protein>
    <recommendedName>
        <fullName evidence="3">PucR family transcriptional regulator</fullName>
    </recommendedName>
</protein>